<comment type="function">
    <text evidence="1">Catalyzes the insertion of molybdate into adenylated molybdopterin with the concomitant release of AMP.</text>
</comment>
<dbReference type="GO" id="GO:0046872">
    <property type="term" value="F:metal ion binding"/>
    <property type="evidence" value="ECO:0007669"/>
    <property type="project" value="UniProtKB-UniRule"/>
</dbReference>
<comment type="catalytic activity">
    <reaction evidence="1">
        <text>adenylyl-molybdopterin + molybdate = Mo-molybdopterin + AMP + H(+)</text>
        <dbReference type="Rhea" id="RHEA:35047"/>
        <dbReference type="ChEBI" id="CHEBI:15378"/>
        <dbReference type="ChEBI" id="CHEBI:36264"/>
        <dbReference type="ChEBI" id="CHEBI:62727"/>
        <dbReference type="ChEBI" id="CHEBI:71302"/>
        <dbReference type="ChEBI" id="CHEBI:456215"/>
    </reaction>
</comment>
<name>A0A455UEC2_9GAMM</name>
<comment type="cofactor">
    <cofactor evidence="1">
        <name>Mg(2+)</name>
        <dbReference type="ChEBI" id="CHEBI:18420"/>
    </cofactor>
</comment>
<dbReference type="EMBL" id="AP019514">
    <property type="protein sequence ID" value="BBI64540.1"/>
    <property type="molecule type" value="Genomic_DNA"/>
</dbReference>
<dbReference type="InterPro" id="IPR005110">
    <property type="entry name" value="MoeA_linker/N"/>
</dbReference>
<dbReference type="Gene3D" id="3.90.105.10">
    <property type="entry name" value="Molybdopterin biosynthesis moea protein, domain 2"/>
    <property type="match status" value="1"/>
</dbReference>
<protein>
    <recommendedName>
        <fullName evidence="1">Molybdopterin molybdenumtransferase</fullName>
        <ecNumber evidence="1">2.10.1.1</ecNumber>
    </recommendedName>
</protein>
<dbReference type="PANTHER" id="PTHR10192:SF5">
    <property type="entry name" value="GEPHYRIN"/>
    <property type="match status" value="1"/>
</dbReference>
<comment type="similarity">
    <text evidence="1">Belongs to the MoeA family.</text>
</comment>
<dbReference type="SUPFAM" id="SSF63882">
    <property type="entry name" value="MoeA N-terminal region -like"/>
    <property type="match status" value="1"/>
</dbReference>
<dbReference type="GO" id="GO:0061599">
    <property type="term" value="F:molybdopterin molybdotransferase activity"/>
    <property type="evidence" value="ECO:0007669"/>
    <property type="project" value="UniProtKB-UniRule"/>
</dbReference>
<dbReference type="Gene3D" id="2.170.190.11">
    <property type="entry name" value="Molybdopterin biosynthesis moea protein, domain 3"/>
    <property type="match status" value="1"/>
</dbReference>
<keyword evidence="1" id="KW-0808">Transferase</keyword>
<dbReference type="KEGG" id="hsr:HSBAA_58460"/>
<keyword evidence="1" id="KW-0460">Magnesium</keyword>
<dbReference type="GO" id="GO:0006777">
    <property type="term" value="P:Mo-molybdopterin cofactor biosynthetic process"/>
    <property type="evidence" value="ECO:0007669"/>
    <property type="project" value="UniProtKB-UniRule"/>
</dbReference>
<dbReference type="Proteomes" id="UP000320231">
    <property type="component" value="Chromosome"/>
</dbReference>
<dbReference type="EC" id="2.10.1.1" evidence="1"/>
<dbReference type="Pfam" id="PF03453">
    <property type="entry name" value="MoeA_N"/>
    <property type="match status" value="1"/>
</dbReference>
<comment type="pathway">
    <text evidence="1">Cofactor biosynthesis; molybdopterin biosynthesis.</text>
</comment>
<keyword evidence="1" id="KW-0501">Molybdenum cofactor biosynthesis</keyword>
<feature type="domain" description="MoeA N-terminal and linker" evidence="2">
    <location>
        <begin position="7"/>
        <end position="143"/>
    </location>
</feature>
<evidence type="ECO:0000313" key="3">
    <source>
        <dbReference type="EMBL" id="BBI64540.1"/>
    </source>
</evidence>
<keyword evidence="1" id="KW-0479">Metal-binding</keyword>
<dbReference type="InterPro" id="IPR036135">
    <property type="entry name" value="MoeA_linker/N_sf"/>
</dbReference>
<evidence type="ECO:0000259" key="2">
    <source>
        <dbReference type="Pfam" id="PF03453"/>
    </source>
</evidence>
<proteinExistence type="inferred from homology"/>
<accession>A0A455UEC2</accession>
<dbReference type="UniPathway" id="UPA00344"/>
<reference evidence="3 4" key="1">
    <citation type="journal article" date="2019" name="Microbiol. Resour. Announc.">
        <title>Complete Genome Sequence of Halomonas sulfidaeris Strain Esulfide1 Isolated from a Metal Sulfide Rock at a Depth of 2,200 Meters, Obtained Using Nanopore Sequencing.</title>
        <authorList>
            <person name="Saito M."/>
            <person name="Nishigata A."/>
            <person name="Galipon J."/>
            <person name="Arakawa K."/>
        </authorList>
    </citation>
    <scope>NUCLEOTIDE SEQUENCE [LARGE SCALE GENOMIC DNA]</scope>
    <source>
        <strain evidence="3 4">ATCC BAA-803</strain>
    </source>
</reference>
<gene>
    <name evidence="3" type="ORF">HSBAA_58460</name>
</gene>
<evidence type="ECO:0000313" key="4">
    <source>
        <dbReference type="Proteomes" id="UP000320231"/>
    </source>
</evidence>
<dbReference type="AlphaFoldDB" id="A0A455UEC2"/>
<dbReference type="PANTHER" id="PTHR10192">
    <property type="entry name" value="MOLYBDOPTERIN BIOSYNTHESIS PROTEIN"/>
    <property type="match status" value="1"/>
</dbReference>
<dbReference type="InterPro" id="IPR038987">
    <property type="entry name" value="MoeA-like"/>
</dbReference>
<organism evidence="3 4">
    <name type="scientific">Vreelandella sulfidaeris</name>
    <dbReference type="NCBI Taxonomy" id="115553"/>
    <lineage>
        <taxon>Bacteria</taxon>
        <taxon>Pseudomonadati</taxon>
        <taxon>Pseudomonadota</taxon>
        <taxon>Gammaproteobacteria</taxon>
        <taxon>Oceanospirillales</taxon>
        <taxon>Halomonadaceae</taxon>
        <taxon>Vreelandella</taxon>
    </lineage>
</organism>
<sequence length="146" mass="15110">MADLQPISAALEALLADVSLLGAENVSLEAAPGRVLAEAVTAQLDVPPFDNSAMDGYALRADDAGQWLPVSQRIAAGTPTQALAPGSCARIFTGGEIPPGADCVVMQERVEVDGERALMPADIPVGDNVRRQGARCASGQRAVECR</sequence>
<dbReference type="GO" id="GO:0005829">
    <property type="term" value="C:cytosol"/>
    <property type="evidence" value="ECO:0007669"/>
    <property type="project" value="TreeGrafter"/>
</dbReference>
<keyword evidence="1" id="KW-0500">Molybdenum</keyword>
<evidence type="ECO:0000256" key="1">
    <source>
        <dbReference type="RuleBase" id="RU365090"/>
    </source>
</evidence>